<dbReference type="PANTHER" id="PTHR33362">
    <property type="entry name" value="SIALIC ACID TRAP TRANSPORTER PERMEASE PROTEIN SIAT-RELATED"/>
    <property type="match status" value="1"/>
</dbReference>
<evidence type="ECO:0000259" key="8">
    <source>
        <dbReference type="Pfam" id="PF06808"/>
    </source>
</evidence>
<keyword evidence="6 7" id="KW-0472">Membrane</keyword>
<feature type="transmembrane region" description="Helical" evidence="7">
    <location>
        <begin position="45"/>
        <end position="64"/>
    </location>
</feature>
<dbReference type="RefSeq" id="WP_079491355.1">
    <property type="nucleotide sequence ID" value="NZ_FUZT01000004.1"/>
</dbReference>
<feature type="transmembrane region" description="Helical" evidence="7">
    <location>
        <begin position="169"/>
        <end position="190"/>
    </location>
</feature>
<proteinExistence type="predicted"/>
<reference evidence="10" key="1">
    <citation type="submission" date="2017-02" db="EMBL/GenBank/DDBJ databases">
        <authorList>
            <person name="Varghese N."/>
            <person name="Submissions S."/>
        </authorList>
    </citation>
    <scope>NUCLEOTIDE SEQUENCE [LARGE SCALE GENOMIC DNA]</scope>
    <source>
        <strain evidence="10">M1</strain>
    </source>
</reference>
<keyword evidence="4 7" id="KW-0812">Transmembrane</keyword>
<sequence>MVMIVVIVTFFALLVSGVAVSFTLGLSSLLYLVLTDTNLIVITQRMFAGSDSFTLMAIPLFIFAGEIMNECGVTKRIINFSQSLLGFIAGGLANVNIFASMIMAGISGSTTADVASIGNMLIHSMEKSGYNRAYATAITAASGTIGSIIPPSILMILYGSITGISIGKLFLAGVIPGILTGVAQMIYAVYKAKKNPNLYDGNSVIFNWKDLRKNFLDAIPALIMPLIIIGGILSGVFTATEAGAIASLYGLIIGIFVYKEFKGNRILSTLLNSAKTTGMSMLIVAAAMTFSWILAKEGFPREVANMINGVSQEPSIVLLAMILVMMIIGCFMDTTAAAIIMVPIFAPIAQQIGLDPIHFAMIMVLTFILGGITPPVGITLYVASAVGNVKIKPLLKEMLPLILISLIILMMVAYIPQITMFLPNLLN</sequence>
<keyword evidence="3" id="KW-0997">Cell inner membrane</keyword>
<feature type="transmembrane region" description="Helical" evidence="7">
    <location>
        <begin position="242"/>
        <end position="258"/>
    </location>
</feature>
<feature type="transmembrane region" description="Helical" evidence="7">
    <location>
        <begin position="316"/>
        <end position="345"/>
    </location>
</feature>
<evidence type="ECO:0000256" key="4">
    <source>
        <dbReference type="ARBA" id="ARBA00022692"/>
    </source>
</evidence>
<dbReference type="GO" id="GO:0022857">
    <property type="term" value="F:transmembrane transporter activity"/>
    <property type="evidence" value="ECO:0007669"/>
    <property type="project" value="TreeGrafter"/>
</dbReference>
<evidence type="ECO:0000313" key="9">
    <source>
        <dbReference type="EMBL" id="SKC65893.1"/>
    </source>
</evidence>
<dbReference type="InterPro" id="IPR004681">
    <property type="entry name" value="TRAP_DctM"/>
</dbReference>
<comment type="subcellular location">
    <subcellularLocation>
        <location evidence="1">Cell inner membrane</location>
        <topology evidence="1">Multi-pass membrane protein</topology>
    </subcellularLocation>
</comment>
<organism evidence="9 10">
    <name type="scientific">Maledivibacter halophilus</name>
    <dbReference type="NCBI Taxonomy" id="36842"/>
    <lineage>
        <taxon>Bacteria</taxon>
        <taxon>Bacillati</taxon>
        <taxon>Bacillota</taxon>
        <taxon>Clostridia</taxon>
        <taxon>Peptostreptococcales</taxon>
        <taxon>Caminicellaceae</taxon>
        <taxon>Maledivibacter</taxon>
    </lineage>
</organism>
<dbReference type="Proteomes" id="UP000190285">
    <property type="component" value="Unassembled WGS sequence"/>
</dbReference>
<gene>
    <name evidence="9" type="ORF">SAMN02194393_02051</name>
</gene>
<evidence type="ECO:0000256" key="7">
    <source>
        <dbReference type="SAM" id="Phobius"/>
    </source>
</evidence>
<dbReference type="OrthoDB" id="9772674at2"/>
<evidence type="ECO:0000256" key="3">
    <source>
        <dbReference type="ARBA" id="ARBA00022519"/>
    </source>
</evidence>
<feature type="transmembrane region" description="Helical" evidence="7">
    <location>
        <begin position="133"/>
        <end position="157"/>
    </location>
</feature>
<protein>
    <submittedName>
        <fullName evidence="9">C4-dicarboxylate transporter, DctM subunit</fullName>
    </submittedName>
</protein>
<keyword evidence="10" id="KW-1185">Reference proteome</keyword>
<evidence type="ECO:0000313" key="10">
    <source>
        <dbReference type="Proteomes" id="UP000190285"/>
    </source>
</evidence>
<feature type="transmembrane region" description="Helical" evidence="7">
    <location>
        <begin position="84"/>
        <end position="106"/>
    </location>
</feature>
<dbReference type="STRING" id="36842.SAMN02194393_02051"/>
<feature type="transmembrane region" description="Helical" evidence="7">
    <location>
        <begin position="357"/>
        <end position="386"/>
    </location>
</feature>
<feature type="transmembrane region" description="Helical" evidence="7">
    <location>
        <begin position="218"/>
        <end position="237"/>
    </location>
</feature>
<dbReference type="GO" id="GO:0005886">
    <property type="term" value="C:plasma membrane"/>
    <property type="evidence" value="ECO:0007669"/>
    <property type="project" value="UniProtKB-SubCell"/>
</dbReference>
<evidence type="ECO:0000256" key="5">
    <source>
        <dbReference type="ARBA" id="ARBA00022989"/>
    </source>
</evidence>
<feature type="transmembrane region" description="Helical" evidence="7">
    <location>
        <begin position="278"/>
        <end position="295"/>
    </location>
</feature>
<name>A0A1T5KQG5_9FIRM</name>
<keyword evidence="2" id="KW-1003">Cell membrane</keyword>
<evidence type="ECO:0000256" key="6">
    <source>
        <dbReference type="ARBA" id="ARBA00023136"/>
    </source>
</evidence>
<dbReference type="PANTHER" id="PTHR33362:SF2">
    <property type="entry name" value="TRAP TRANSPORTER LARGE PERMEASE PROTEIN"/>
    <property type="match status" value="1"/>
</dbReference>
<keyword evidence="5 7" id="KW-1133">Transmembrane helix</keyword>
<dbReference type="PIRSF" id="PIRSF006066">
    <property type="entry name" value="HI0050"/>
    <property type="match status" value="1"/>
</dbReference>
<feature type="domain" description="TRAP C4-dicarboxylate transport system permease DctM subunit" evidence="8">
    <location>
        <begin position="7"/>
        <end position="418"/>
    </location>
</feature>
<dbReference type="NCBIfam" id="TIGR00786">
    <property type="entry name" value="dctM"/>
    <property type="match status" value="1"/>
</dbReference>
<evidence type="ECO:0000256" key="1">
    <source>
        <dbReference type="ARBA" id="ARBA00004429"/>
    </source>
</evidence>
<dbReference type="Pfam" id="PF06808">
    <property type="entry name" value="DctM"/>
    <property type="match status" value="1"/>
</dbReference>
<evidence type="ECO:0000256" key="2">
    <source>
        <dbReference type="ARBA" id="ARBA00022475"/>
    </source>
</evidence>
<dbReference type="InterPro" id="IPR010656">
    <property type="entry name" value="DctM"/>
</dbReference>
<accession>A0A1T5KQG5</accession>
<dbReference type="EMBL" id="FUZT01000004">
    <property type="protein sequence ID" value="SKC65893.1"/>
    <property type="molecule type" value="Genomic_DNA"/>
</dbReference>
<feature type="transmembrane region" description="Helical" evidence="7">
    <location>
        <begin position="398"/>
        <end position="422"/>
    </location>
</feature>
<dbReference type="AlphaFoldDB" id="A0A1T5KQG5"/>